<keyword evidence="2" id="KW-0812">Transmembrane</keyword>
<feature type="transmembrane region" description="Helical" evidence="2">
    <location>
        <begin position="23"/>
        <end position="42"/>
    </location>
</feature>
<dbReference type="AlphaFoldDB" id="A0A0C9VUW0"/>
<name>A0A0C9VUW0_9AGAM</name>
<feature type="compositionally biased region" description="Polar residues" evidence="1">
    <location>
        <begin position="115"/>
        <end position="130"/>
    </location>
</feature>
<sequence>MSRNRTTARDDILLPYPPRGGRTMLFGTLFVAGGIALFFANLHRRQRRKEDLDEIIGGAIPTWQRRVHQNNHPSYYPGLQTLQADSIPPRSKPVPPPTREQEGRHVTLATYFARPNNTPESRYQQPTPQRSSKDDPALSYTKSPDYCKSYDKTPKHWRDKKEAAIFNSEL</sequence>
<feature type="region of interest" description="Disordered" evidence="1">
    <location>
        <begin position="71"/>
        <end position="153"/>
    </location>
</feature>
<evidence type="ECO:0000256" key="1">
    <source>
        <dbReference type="SAM" id="MobiDB-lite"/>
    </source>
</evidence>
<evidence type="ECO:0000313" key="4">
    <source>
        <dbReference type="Proteomes" id="UP000053820"/>
    </source>
</evidence>
<dbReference type="Proteomes" id="UP000053820">
    <property type="component" value="Unassembled WGS sequence"/>
</dbReference>
<evidence type="ECO:0000256" key="2">
    <source>
        <dbReference type="SAM" id="Phobius"/>
    </source>
</evidence>
<evidence type="ECO:0000313" key="3">
    <source>
        <dbReference type="EMBL" id="KIJ61865.1"/>
    </source>
</evidence>
<dbReference type="OrthoDB" id="2850836at2759"/>
<keyword evidence="2" id="KW-1133">Transmembrane helix</keyword>
<keyword evidence="2" id="KW-0472">Membrane</keyword>
<dbReference type="HOGENOM" id="CLU_125587_0_0_1"/>
<gene>
    <name evidence="3" type="ORF">HYDPIDRAFT_30935</name>
</gene>
<keyword evidence="4" id="KW-1185">Reference proteome</keyword>
<proteinExistence type="predicted"/>
<dbReference type="EMBL" id="KN839859">
    <property type="protein sequence ID" value="KIJ61865.1"/>
    <property type="molecule type" value="Genomic_DNA"/>
</dbReference>
<organism evidence="3 4">
    <name type="scientific">Hydnomerulius pinastri MD-312</name>
    <dbReference type="NCBI Taxonomy" id="994086"/>
    <lineage>
        <taxon>Eukaryota</taxon>
        <taxon>Fungi</taxon>
        <taxon>Dikarya</taxon>
        <taxon>Basidiomycota</taxon>
        <taxon>Agaricomycotina</taxon>
        <taxon>Agaricomycetes</taxon>
        <taxon>Agaricomycetidae</taxon>
        <taxon>Boletales</taxon>
        <taxon>Boletales incertae sedis</taxon>
        <taxon>Leucogyrophana</taxon>
    </lineage>
</organism>
<reference evidence="3 4" key="1">
    <citation type="submission" date="2014-04" db="EMBL/GenBank/DDBJ databases">
        <title>Evolutionary Origins and Diversification of the Mycorrhizal Mutualists.</title>
        <authorList>
            <consortium name="DOE Joint Genome Institute"/>
            <consortium name="Mycorrhizal Genomics Consortium"/>
            <person name="Kohler A."/>
            <person name="Kuo A."/>
            <person name="Nagy L.G."/>
            <person name="Floudas D."/>
            <person name="Copeland A."/>
            <person name="Barry K.W."/>
            <person name="Cichocki N."/>
            <person name="Veneault-Fourrey C."/>
            <person name="LaButti K."/>
            <person name="Lindquist E.A."/>
            <person name="Lipzen A."/>
            <person name="Lundell T."/>
            <person name="Morin E."/>
            <person name="Murat C."/>
            <person name="Riley R."/>
            <person name="Ohm R."/>
            <person name="Sun H."/>
            <person name="Tunlid A."/>
            <person name="Henrissat B."/>
            <person name="Grigoriev I.V."/>
            <person name="Hibbett D.S."/>
            <person name="Martin F."/>
        </authorList>
    </citation>
    <scope>NUCLEOTIDE SEQUENCE [LARGE SCALE GENOMIC DNA]</scope>
    <source>
        <strain evidence="3 4">MD-312</strain>
    </source>
</reference>
<protein>
    <submittedName>
        <fullName evidence="3">Uncharacterized protein</fullName>
    </submittedName>
</protein>
<accession>A0A0C9VUW0</accession>